<organism evidence="1 2">
    <name type="scientific">Hydra vulgaris</name>
    <name type="common">Hydra</name>
    <name type="synonym">Hydra attenuata</name>
    <dbReference type="NCBI Taxonomy" id="6087"/>
    <lineage>
        <taxon>Eukaryota</taxon>
        <taxon>Metazoa</taxon>
        <taxon>Cnidaria</taxon>
        <taxon>Hydrozoa</taxon>
        <taxon>Hydroidolina</taxon>
        <taxon>Anthoathecata</taxon>
        <taxon>Aplanulata</taxon>
        <taxon>Hydridae</taxon>
        <taxon>Hydra</taxon>
    </lineage>
</organism>
<dbReference type="RefSeq" id="XP_065652114.1">
    <property type="nucleotide sequence ID" value="XM_065796042.1"/>
</dbReference>
<reference evidence="2" key="1">
    <citation type="submission" date="2025-08" db="UniProtKB">
        <authorList>
            <consortium name="RefSeq"/>
        </authorList>
    </citation>
    <scope>IDENTIFICATION</scope>
</reference>
<keyword evidence="1" id="KW-1185">Reference proteome</keyword>
<evidence type="ECO:0000313" key="1">
    <source>
        <dbReference type="Proteomes" id="UP001652625"/>
    </source>
</evidence>
<proteinExistence type="predicted"/>
<name>A0ABM4BSI0_HYDVU</name>
<accession>A0ABM4BSI0</accession>
<gene>
    <name evidence="2" type="primary">LOC136079748</name>
</gene>
<evidence type="ECO:0000313" key="2">
    <source>
        <dbReference type="RefSeq" id="XP_065652114.1"/>
    </source>
</evidence>
<sequence length="152" mass="17274">MKRENIKRGENFPLKTFGNTLNVVVGRPDTKSKRISLKKLSFDVIMELSNSLNLSKRKTKIFCSNLRENLGKNMVDTNITLQMEGLHGSLSEVYDFKTETFMSGDKKLTRSLVFVMNTSDLIFHMIKERGLDPYSSIARISVDSGQGFLKCI</sequence>
<dbReference type="GeneID" id="136079748"/>
<protein>
    <submittedName>
        <fullName evidence="2">Uncharacterized protein LOC136079748</fullName>
    </submittedName>
</protein>
<dbReference type="Proteomes" id="UP001652625">
    <property type="component" value="Chromosome 04"/>
</dbReference>